<reference evidence="3 4" key="1">
    <citation type="submission" date="2019-07" db="EMBL/GenBank/DDBJ databases">
        <title>Draft genome assembly of a fouling barnacle, Amphibalanus amphitrite (Darwin, 1854): The first reference genome for Thecostraca.</title>
        <authorList>
            <person name="Kim W."/>
        </authorList>
    </citation>
    <scope>NUCLEOTIDE SEQUENCE [LARGE SCALE GENOMIC DNA]</scope>
    <source>
        <strain evidence="3">SNU_AA5</strain>
        <tissue evidence="3">Soma without cirri and trophi</tissue>
    </source>
</reference>
<name>A0A6A4UZL2_AMPAM</name>
<dbReference type="PANTHER" id="PTHR47990">
    <property type="entry name" value="2-OXOGLUTARATE (2OG) AND FE(II)-DEPENDENT OXYGENASE SUPERFAMILY PROTEIN-RELATED"/>
    <property type="match status" value="1"/>
</dbReference>
<keyword evidence="1" id="KW-0472">Membrane</keyword>
<evidence type="ECO:0000313" key="4">
    <source>
        <dbReference type="Proteomes" id="UP000440578"/>
    </source>
</evidence>
<feature type="transmembrane region" description="Helical" evidence="1">
    <location>
        <begin position="86"/>
        <end position="106"/>
    </location>
</feature>
<dbReference type="Gene3D" id="1.20.1070.10">
    <property type="entry name" value="Rhodopsin 7-helix transmembrane proteins"/>
    <property type="match status" value="1"/>
</dbReference>
<dbReference type="OrthoDB" id="288590at2759"/>
<dbReference type="FunFam" id="2.60.120.330:FF:000038">
    <property type="entry name" value="Si:dkey-10o6.2"/>
    <property type="match status" value="1"/>
</dbReference>
<keyword evidence="4" id="KW-1185">Reference proteome</keyword>
<sequence>MIRLVINLTVLGFAFSLTFLAMGLADVVYADGVPLPICATLHYIVSALLIGWKLAELFLATDQLIAVVHSLRYNDIMATWTRRMIAITWAYVLFQAMIGLLCYQLGLESVVQFDLRVFGIRYGTRMCKFELHSHAFMIWFEVHLLVPSLFSAGMFVYTAAQGVQQERRQSRRQLRDHGGKFVLRFKSFQRIVKVMLVVIAFDVIGTVLRLVSRWSPLMGLKIIHLLRILSIAGEAWIYGLSNPAIRRAFRYFFGCRSGRRVSAATDGVAWPTADLEQHQNSGTAALGHCLGRWRVCKVAVVDLEDLKGLSDEQRLEQVGKRILDALKDIGFVYLLNHGLPEELRDSAFKSASDFFALPIETKLKYHRFQKTRVNGYTPIKDEVLSNSDGSRDSDTLSELKEAWDMMVPGEDMPTAEAPVFCRDLEALMGALSALSLRVLAGLEVALGRPALLTASHRHQLGVESGTVLRAVHYPPLPEPVPAGAVRCATHSDWGSIILLLQDPCGGLEVLSRAGRWVPAPHVPGAVLLNAGDLLEIWTGGEVLATKHRVGVPEEERLRRADRLSLVYFGQPDDDAMVVPPSGADLYHAVNAREYLAAKYRSCLLKYKE</sequence>
<dbReference type="SUPFAM" id="SSF51197">
    <property type="entry name" value="Clavaminate synthase-like"/>
    <property type="match status" value="1"/>
</dbReference>
<keyword evidence="1" id="KW-1133">Transmembrane helix</keyword>
<dbReference type="Proteomes" id="UP000440578">
    <property type="component" value="Unassembled WGS sequence"/>
</dbReference>
<evidence type="ECO:0000259" key="2">
    <source>
        <dbReference type="PROSITE" id="PS51471"/>
    </source>
</evidence>
<dbReference type="PROSITE" id="PS51471">
    <property type="entry name" value="FE2OG_OXY"/>
    <property type="match status" value="1"/>
</dbReference>
<gene>
    <name evidence="3" type="primary">htyE_1</name>
    <name evidence="3" type="ORF">FJT64_014318</name>
</gene>
<dbReference type="Pfam" id="PF03171">
    <property type="entry name" value="2OG-FeII_Oxy"/>
    <property type="match status" value="1"/>
</dbReference>
<feature type="transmembrane region" description="Helical" evidence="1">
    <location>
        <begin position="40"/>
        <end position="65"/>
    </location>
</feature>
<protein>
    <submittedName>
        <fullName evidence="3">2-oxoglutarate-dependent dioxygenase htyE</fullName>
    </submittedName>
</protein>
<feature type="transmembrane region" description="Helical" evidence="1">
    <location>
        <begin position="136"/>
        <end position="160"/>
    </location>
</feature>
<dbReference type="InterPro" id="IPR044861">
    <property type="entry name" value="IPNS-like_FE2OG_OXY"/>
</dbReference>
<keyword evidence="1" id="KW-0812">Transmembrane</keyword>
<organism evidence="3 4">
    <name type="scientific">Amphibalanus amphitrite</name>
    <name type="common">Striped barnacle</name>
    <name type="synonym">Balanus amphitrite</name>
    <dbReference type="NCBI Taxonomy" id="1232801"/>
    <lineage>
        <taxon>Eukaryota</taxon>
        <taxon>Metazoa</taxon>
        <taxon>Ecdysozoa</taxon>
        <taxon>Arthropoda</taxon>
        <taxon>Crustacea</taxon>
        <taxon>Multicrustacea</taxon>
        <taxon>Cirripedia</taxon>
        <taxon>Thoracica</taxon>
        <taxon>Thoracicalcarea</taxon>
        <taxon>Balanomorpha</taxon>
        <taxon>Balanoidea</taxon>
        <taxon>Balanidae</taxon>
        <taxon>Amphibalaninae</taxon>
        <taxon>Amphibalanus</taxon>
    </lineage>
</organism>
<keyword evidence="3" id="KW-0560">Oxidoreductase</keyword>
<dbReference type="AlphaFoldDB" id="A0A6A4UZL2"/>
<dbReference type="GO" id="GO:0051213">
    <property type="term" value="F:dioxygenase activity"/>
    <property type="evidence" value="ECO:0007669"/>
    <property type="project" value="UniProtKB-KW"/>
</dbReference>
<dbReference type="InterPro" id="IPR027443">
    <property type="entry name" value="IPNS-like_sf"/>
</dbReference>
<evidence type="ECO:0000256" key="1">
    <source>
        <dbReference type="SAM" id="Phobius"/>
    </source>
</evidence>
<dbReference type="InterPro" id="IPR005123">
    <property type="entry name" value="Oxoglu/Fe-dep_dioxygenase_dom"/>
</dbReference>
<dbReference type="Pfam" id="PF14226">
    <property type="entry name" value="DIOX_N"/>
    <property type="match status" value="1"/>
</dbReference>
<dbReference type="InterPro" id="IPR050231">
    <property type="entry name" value="Iron_ascorbate_oxido_reductase"/>
</dbReference>
<dbReference type="Gene3D" id="2.60.120.330">
    <property type="entry name" value="B-lactam Antibiotic, Isopenicillin N Synthase, Chain"/>
    <property type="match status" value="1"/>
</dbReference>
<evidence type="ECO:0000313" key="3">
    <source>
        <dbReference type="EMBL" id="KAF0287213.1"/>
    </source>
</evidence>
<feature type="domain" description="Fe2OG dioxygenase" evidence="2">
    <location>
        <begin position="464"/>
        <end position="571"/>
    </location>
</feature>
<dbReference type="InterPro" id="IPR026992">
    <property type="entry name" value="DIOX_N"/>
</dbReference>
<dbReference type="EMBL" id="VIIS01002209">
    <property type="protein sequence ID" value="KAF0287213.1"/>
    <property type="molecule type" value="Genomic_DNA"/>
</dbReference>
<comment type="caution">
    <text evidence="3">The sequence shown here is derived from an EMBL/GenBank/DDBJ whole genome shotgun (WGS) entry which is preliminary data.</text>
</comment>
<accession>A0A6A4UZL2</accession>
<dbReference type="PRINTS" id="PR00682">
    <property type="entry name" value="IPNSYNTHASE"/>
</dbReference>
<feature type="transmembrane region" description="Helical" evidence="1">
    <location>
        <begin position="191"/>
        <end position="210"/>
    </location>
</feature>
<proteinExistence type="predicted"/>
<dbReference type="SUPFAM" id="SSF81321">
    <property type="entry name" value="Family A G protein-coupled receptor-like"/>
    <property type="match status" value="1"/>
</dbReference>
<keyword evidence="3" id="KW-0223">Dioxygenase</keyword>